<comment type="caution">
    <text evidence="1">The sequence shown here is derived from an EMBL/GenBank/DDBJ whole genome shotgun (WGS) entry which is preliminary data.</text>
</comment>
<gene>
    <name evidence="1" type="ORF">AAF712_016212</name>
</gene>
<dbReference type="EMBL" id="JBBXMP010000660">
    <property type="protein sequence ID" value="KAL0057155.1"/>
    <property type="molecule type" value="Genomic_DNA"/>
</dbReference>
<keyword evidence="2" id="KW-1185">Reference proteome</keyword>
<evidence type="ECO:0000313" key="1">
    <source>
        <dbReference type="EMBL" id="KAL0057155.1"/>
    </source>
</evidence>
<proteinExistence type="predicted"/>
<reference evidence="1 2" key="1">
    <citation type="submission" date="2024-05" db="EMBL/GenBank/DDBJ databases">
        <title>A draft genome resource for the thread blight pathogen Marasmius tenuissimus strain MS-2.</title>
        <authorList>
            <person name="Yulfo-Soto G.E."/>
            <person name="Baruah I.K."/>
            <person name="Amoako-Attah I."/>
            <person name="Bukari Y."/>
            <person name="Meinhardt L.W."/>
            <person name="Bailey B.A."/>
            <person name="Cohen S.P."/>
        </authorList>
    </citation>
    <scope>NUCLEOTIDE SEQUENCE [LARGE SCALE GENOMIC DNA]</scope>
    <source>
        <strain evidence="1 2">MS-2</strain>
    </source>
</reference>
<dbReference type="Proteomes" id="UP001437256">
    <property type="component" value="Unassembled WGS sequence"/>
</dbReference>
<evidence type="ECO:0000313" key="2">
    <source>
        <dbReference type="Proteomes" id="UP001437256"/>
    </source>
</evidence>
<sequence length="117" mass="13798">MSLPVYPLLEYTPPGCRKRNDIAANIDTAKFEIWANEVLLFCKEEMLRQIAEKEEGGPEGNLEDKETHLREKARLEAELVSLRVRLSTFLVELEDNNTQRTKIYHHFPHTKYSNRRR</sequence>
<protein>
    <submittedName>
        <fullName evidence="1">Uncharacterized protein</fullName>
    </submittedName>
</protein>
<name>A0ABR2Z7E5_9AGAR</name>
<accession>A0ABR2Z7E5</accession>
<organism evidence="1 2">
    <name type="scientific">Marasmius tenuissimus</name>
    <dbReference type="NCBI Taxonomy" id="585030"/>
    <lineage>
        <taxon>Eukaryota</taxon>
        <taxon>Fungi</taxon>
        <taxon>Dikarya</taxon>
        <taxon>Basidiomycota</taxon>
        <taxon>Agaricomycotina</taxon>
        <taxon>Agaricomycetes</taxon>
        <taxon>Agaricomycetidae</taxon>
        <taxon>Agaricales</taxon>
        <taxon>Marasmiineae</taxon>
        <taxon>Marasmiaceae</taxon>
        <taxon>Marasmius</taxon>
    </lineage>
</organism>